<reference evidence="2 3" key="1">
    <citation type="submission" date="2023-09" db="EMBL/GenBank/DDBJ databases">
        <title>Streptomyces sp. nov.: A antagonism against Alternaria gaisen Producing Streptochlin, Isolated from Tamarix root soil.</title>
        <authorList>
            <person name="Chen Y."/>
        </authorList>
    </citation>
    <scope>NUCLEOTIDE SEQUENCE [LARGE SCALE GENOMIC DNA]</scope>
    <source>
        <strain evidence="2 3">TRM76323</strain>
    </source>
</reference>
<dbReference type="RefSeq" id="WP_315881130.1">
    <property type="nucleotide sequence ID" value="NZ_JAWCTQ010000055.1"/>
</dbReference>
<name>A0ABU3QTR1_9ACTN</name>
<protein>
    <recommendedName>
        <fullName evidence="4">YcaO domain-containing protein</fullName>
    </recommendedName>
</protein>
<keyword evidence="3" id="KW-1185">Reference proteome</keyword>
<proteinExistence type="predicted"/>
<accession>A0ABU3QTR1</accession>
<evidence type="ECO:0000313" key="3">
    <source>
        <dbReference type="Proteomes" id="UP001250181"/>
    </source>
</evidence>
<feature type="region of interest" description="Disordered" evidence="1">
    <location>
        <begin position="236"/>
        <end position="261"/>
    </location>
</feature>
<sequence length="640" mass="64899">MTDGTPAPAASGTDAHRDGSPLPWRLRPGVAVTPLHNGLHLRGRRGSVTLEGSAALPRLWRLLEEPLRTGRLTGPLRQAEPGTALREAVDTVVGQLLEHDLLVAEPAGPAAGWLAASAKRPPTAAAVLAATRVEVVSGAPAGRPPYDRLGAAAPPPTPDDLAGAAGRALRRGGVTVAYAVTPALPDGLVLLRIAGGDGPPRAVAAGVHGGLGFVTAPGSPEQAAADARALSARLAAGTGASTAPHPRGAAAPPRSATAPASGPLPASFVPLLAAAAAQRLLCAAGGLPDPADEGDDHRLLPGLPAVLVAGARPPRAEYRNWLGPDRIDPDRRTPLEPAGSLAEALDRAVALGAEHIGTGPAPLPGALRQLPVPLASCDLPGGAVRTPRSETVVAGAPRLDLARLEAFCRAAELGLAGADPTVRYVVGANPDHAWGRALRRAAGPGAPGPVSGPLPEAVWLGHPQARHWWATLTQRLGVRARMEVIRLDRDREAYRAVVLADTGRPDPGPVPDPAAEPGSGLGWAVEATPGDAAAFAALTATAAVSAARQGAAVTDPCAPGGSAAPSAVAGARPAPWEDNRWTTGWLTEVAAREAALRGTLRTLTGLHDREALPAAPEAREFAALLRAFGFTVLAVGGDQR</sequence>
<comment type="caution">
    <text evidence="2">The sequence shown here is derived from an EMBL/GenBank/DDBJ whole genome shotgun (WGS) entry which is preliminary data.</text>
</comment>
<evidence type="ECO:0008006" key="4">
    <source>
        <dbReference type="Google" id="ProtNLM"/>
    </source>
</evidence>
<evidence type="ECO:0000313" key="2">
    <source>
        <dbReference type="EMBL" id="MDT9686094.1"/>
    </source>
</evidence>
<feature type="region of interest" description="Disordered" evidence="1">
    <location>
        <begin position="1"/>
        <end position="24"/>
    </location>
</feature>
<gene>
    <name evidence="2" type="ORF">RND61_29095</name>
</gene>
<evidence type="ECO:0000256" key="1">
    <source>
        <dbReference type="SAM" id="MobiDB-lite"/>
    </source>
</evidence>
<organism evidence="2 3">
    <name type="scientific">Streptomyces tamarix</name>
    <dbReference type="NCBI Taxonomy" id="3078565"/>
    <lineage>
        <taxon>Bacteria</taxon>
        <taxon>Bacillati</taxon>
        <taxon>Actinomycetota</taxon>
        <taxon>Actinomycetes</taxon>
        <taxon>Kitasatosporales</taxon>
        <taxon>Streptomycetaceae</taxon>
        <taxon>Streptomyces</taxon>
    </lineage>
</organism>
<dbReference type="Proteomes" id="UP001250181">
    <property type="component" value="Unassembled WGS sequence"/>
</dbReference>
<dbReference type="EMBL" id="JAWCTQ010000055">
    <property type="protein sequence ID" value="MDT9686094.1"/>
    <property type="molecule type" value="Genomic_DNA"/>
</dbReference>